<dbReference type="EMBL" id="AP022345">
    <property type="protein sequence ID" value="BBU69690.1"/>
    <property type="molecule type" value="Genomic_DNA"/>
</dbReference>
<evidence type="ECO:0000313" key="1">
    <source>
        <dbReference type="EMBL" id="BBU69690.1"/>
    </source>
</evidence>
<dbReference type="AlphaFoldDB" id="A0A7R6R2N6"/>
<dbReference type="RefSeq" id="WP_162049619.1">
    <property type="nucleotide sequence ID" value="NZ_AP022345.1"/>
</dbReference>
<protein>
    <submittedName>
        <fullName evidence="1">Uncharacterized protein</fullName>
    </submittedName>
</protein>
<accession>A0A7R6R2N6</accession>
<organism evidence="1 2">
    <name type="scientific">Fluviibacter phosphoraccumulans</name>
    <dbReference type="NCBI Taxonomy" id="1751046"/>
    <lineage>
        <taxon>Bacteria</taxon>
        <taxon>Pseudomonadati</taxon>
        <taxon>Pseudomonadota</taxon>
        <taxon>Betaproteobacteria</taxon>
        <taxon>Rhodocyclales</taxon>
        <taxon>Fluviibacteraceae</taxon>
        <taxon>Fluviibacter</taxon>
    </lineage>
</organism>
<gene>
    <name evidence="1" type="ORF">ICHIAU1_19730</name>
</gene>
<dbReference type="Proteomes" id="UP000463961">
    <property type="component" value="Chromosome"/>
</dbReference>
<keyword evidence="2" id="KW-1185">Reference proteome</keyword>
<proteinExistence type="predicted"/>
<reference evidence="2" key="1">
    <citation type="submission" date="2020-01" db="EMBL/GenBank/DDBJ databases">
        <title>Phosphoaccumulans saitamaens gen. nov., sp. nov., a polyphosphate accumulating bacterium isolated from surface river water.</title>
        <authorList>
            <person name="Watanabe K."/>
            <person name="Suda W."/>
        </authorList>
    </citation>
    <scope>NUCLEOTIDE SEQUENCE [LARGE SCALE GENOMIC DNA]</scope>
    <source>
        <strain evidence="2">ICHIAU1</strain>
    </source>
</reference>
<name>A0A7R6R2N6_9RHOO</name>
<evidence type="ECO:0000313" key="2">
    <source>
        <dbReference type="Proteomes" id="UP000463961"/>
    </source>
</evidence>
<sequence>MLSLQLNGPEDVPRIKAEQILGWVEHRAWVERNDKVLRQHGEEIRKNGLAGAEFNKL</sequence>